<evidence type="ECO:0000313" key="1">
    <source>
        <dbReference type="EMBL" id="QZN98585.1"/>
    </source>
</evidence>
<dbReference type="KEGG" id="cmet:K6K41_16270"/>
<evidence type="ECO:0000313" key="2">
    <source>
        <dbReference type="Proteomes" id="UP000825701"/>
    </source>
</evidence>
<dbReference type="EMBL" id="CP081869">
    <property type="protein sequence ID" value="QZN98585.1"/>
    <property type="molecule type" value="Genomic_DNA"/>
</dbReference>
<gene>
    <name evidence="1" type="ORF">K6K41_16270</name>
</gene>
<dbReference type="InterPro" id="IPR029044">
    <property type="entry name" value="Nucleotide-diphossugar_trans"/>
</dbReference>
<name>A0A9E6R5H6_9HYPH</name>
<organism evidence="1 2">
    <name type="scientific">Chenggangzhangella methanolivorans</name>
    <dbReference type="NCBI Taxonomy" id="1437009"/>
    <lineage>
        <taxon>Bacteria</taxon>
        <taxon>Pseudomonadati</taxon>
        <taxon>Pseudomonadota</taxon>
        <taxon>Alphaproteobacteria</taxon>
        <taxon>Hyphomicrobiales</taxon>
        <taxon>Methylopilaceae</taxon>
        <taxon>Chenggangzhangella</taxon>
    </lineage>
</organism>
<dbReference type="AlphaFoldDB" id="A0A9E6R5H6"/>
<sequence>MKHPSRVIGALGVAGLFELVRFRFGLGTLEQGCARLSKRFGLDIRPVVVSDGATAIDVDAERSLKVAEEVIARRRAATDETASRRAPAAA</sequence>
<accession>A0A9E6R5H6</accession>
<dbReference type="Proteomes" id="UP000825701">
    <property type="component" value="Chromosome"/>
</dbReference>
<dbReference type="Gene3D" id="3.90.550.10">
    <property type="entry name" value="Spore Coat Polysaccharide Biosynthesis Protein SpsA, Chain A"/>
    <property type="match status" value="1"/>
</dbReference>
<protein>
    <submittedName>
        <fullName evidence="1">Uncharacterized protein</fullName>
    </submittedName>
</protein>
<reference evidence="1" key="1">
    <citation type="submission" date="2021-08" db="EMBL/GenBank/DDBJ databases">
        <authorList>
            <person name="Zhang H."/>
            <person name="Xu M."/>
            <person name="Yu Z."/>
            <person name="Yang L."/>
            <person name="Cai Y."/>
        </authorList>
    </citation>
    <scope>NUCLEOTIDE SEQUENCE</scope>
    <source>
        <strain evidence="1">CHL1</strain>
    </source>
</reference>
<dbReference type="RefSeq" id="WP_261401521.1">
    <property type="nucleotide sequence ID" value="NZ_CP081869.1"/>
</dbReference>
<keyword evidence="2" id="KW-1185">Reference proteome</keyword>
<proteinExistence type="predicted"/>